<keyword evidence="3" id="KW-1185">Reference proteome</keyword>
<dbReference type="InterPro" id="IPR016181">
    <property type="entry name" value="Acyl_CoA_acyltransferase"/>
</dbReference>
<dbReference type="GO" id="GO:0016747">
    <property type="term" value="F:acyltransferase activity, transferring groups other than amino-acyl groups"/>
    <property type="evidence" value="ECO:0007669"/>
    <property type="project" value="InterPro"/>
</dbReference>
<organism evidence="2 3">
    <name type="scientific">Salinibacterium amurskyense</name>
    <dbReference type="NCBI Taxonomy" id="205941"/>
    <lineage>
        <taxon>Bacteria</taxon>
        <taxon>Bacillati</taxon>
        <taxon>Actinomycetota</taxon>
        <taxon>Actinomycetes</taxon>
        <taxon>Micrococcales</taxon>
        <taxon>Microbacteriaceae</taxon>
        <taxon>Salinibacterium</taxon>
    </lineage>
</organism>
<dbReference type="PANTHER" id="PTHR43792">
    <property type="entry name" value="GNAT FAMILY, PUTATIVE (AFU_ORTHOLOGUE AFUA_3G00765)-RELATED-RELATED"/>
    <property type="match status" value="1"/>
</dbReference>
<dbReference type="EMBL" id="PGFH01000002">
    <property type="protein sequence ID" value="PJJ78354.1"/>
    <property type="molecule type" value="Genomic_DNA"/>
</dbReference>
<evidence type="ECO:0000259" key="1">
    <source>
        <dbReference type="PROSITE" id="PS51186"/>
    </source>
</evidence>
<feature type="domain" description="N-acetyltransferase" evidence="1">
    <location>
        <begin position="29"/>
        <end position="188"/>
    </location>
</feature>
<dbReference type="Proteomes" id="UP000231742">
    <property type="component" value="Unassembled WGS sequence"/>
</dbReference>
<sequence>MKLSLRPRFVRGPSMDRVVNAPTLATDRLTLRPHRIEDAARWYEIQSSPDVHKFTSWPERSRSESYAHLLHRTKHVKLLQANDFLALAIERDGQLLGDVSLHLRSVSLSSRTAEISWILHPDAYGQGYAREAAEAMMEFAFNEAKIQWLVAVIDQSNQASIALAKRLGFRAMSRDGDELSFVAGSLRE</sequence>
<protein>
    <submittedName>
        <fullName evidence="2">RimJ/RimL family protein N-acetyltransferase</fullName>
    </submittedName>
</protein>
<dbReference type="InterPro" id="IPR000182">
    <property type="entry name" value="GNAT_dom"/>
</dbReference>
<reference evidence="2 3" key="1">
    <citation type="submission" date="2017-11" db="EMBL/GenBank/DDBJ databases">
        <title>Genomic Encyclopedia of Archaeal and Bacterial Type Strains, Phase II (KMG-II): From Individual Species to Whole Genera.</title>
        <authorList>
            <person name="Goeker M."/>
        </authorList>
    </citation>
    <scope>NUCLEOTIDE SEQUENCE [LARGE SCALE GENOMIC DNA]</scope>
    <source>
        <strain evidence="2 3">DSM 16400</strain>
    </source>
</reference>
<proteinExistence type="predicted"/>
<dbReference type="PANTHER" id="PTHR43792:SF1">
    <property type="entry name" value="N-ACETYLTRANSFERASE DOMAIN-CONTAINING PROTEIN"/>
    <property type="match status" value="1"/>
</dbReference>
<dbReference type="CDD" id="cd04301">
    <property type="entry name" value="NAT_SF"/>
    <property type="match status" value="1"/>
</dbReference>
<gene>
    <name evidence="2" type="ORF">CLV85_1924</name>
</gene>
<dbReference type="OrthoDB" id="9132139at2"/>
<accession>A0A2M9D2D9</accession>
<dbReference type="InterPro" id="IPR051531">
    <property type="entry name" value="N-acetyltransferase"/>
</dbReference>
<dbReference type="PROSITE" id="PS51186">
    <property type="entry name" value="GNAT"/>
    <property type="match status" value="1"/>
</dbReference>
<name>A0A2M9D2D9_9MICO</name>
<dbReference type="Gene3D" id="3.40.630.30">
    <property type="match status" value="1"/>
</dbReference>
<evidence type="ECO:0000313" key="2">
    <source>
        <dbReference type="EMBL" id="PJJ78354.1"/>
    </source>
</evidence>
<dbReference type="AlphaFoldDB" id="A0A2M9D2D9"/>
<dbReference type="SMR" id="A0A2M9D2D9"/>
<keyword evidence="2" id="KW-0808">Transferase</keyword>
<comment type="caution">
    <text evidence="2">The sequence shown here is derived from an EMBL/GenBank/DDBJ whole genome shotgun (WGS) entry which is preliminary data.</text>
</comment>
<dbReference type="Pfam" id="PF13302">
    <property type="entry name" value="Acetyltransf_3"/>
    <property type="match status" value="1"/>
</dbReference>
<evidence type="ECO:0000313" key="3">
    <source>
        <dbReference type="Proteomes" id="UP000231742"/>
    </source>
</evidence>
<dbReference type="RefSeq" id="WP_100389404.1">
    <property type="nucleotide sequence ID" value="NZ_BMZU01000002.1"/>
</dbReference>
<dbReference type="SUPFAM" id="SSF55729">
    <property type="entry name" value="Acyl-CoA N-acyltransferases (Nat)"/>
    <property type="match status" value="1"/>
</dbReference>